<protein>
    <recommendedName>
        <fullName evidence="2">oleoyl-[acyl-carrier-protein] hydrolase</fullName>
        <ecNumber evidence="2">3.1.2.14</ecNumber>
    </recommendedName>
</protein>
<evidence type="ECO:0000259" key="3">
    <source>
        <dbReference type="Pfam" id="PF00975"/>
    </source>
</evidence>
<evidence type="ECO:0000313" key="8">
    <source>
        <dbReference type="EMBL" id="CAF3881799.1"/>
    </source>
</evidence>
<dbReference type="PANTHER" id="PTHR11487">
    <property type="entry name" value="THIOESTERASE"/>
    <property type="match status" value="1"/>
</dbReference>
<evidence type="ECO:0000313" key="5">
    <source>
        <dbReference type="EMBL" id="CAF0816360.1"/>
    </source>
</evidence>
<evidence type="ECO:0000313" key="7">
    <source>
        <dbReference type="EMBL" id="CAF3836695.1"/>
    </source>
</evidence>
<dbReference type="EC" id="3.1.2.14" evidence="2"/>
<evidence type="ECO:0000256" key="1">
    <source>
        <dbReference type="ARBA" id="ARBA00007169"/>
    </source>
</evidence>
<dbReference type="InterPro" id="IPR001031">
    <property type="entry name" value="Thioesterase"/>
</dbReference>
<dbReference type="SUPFAM" id="SSF53474">
    <property type="entry name" value="alpha/beta-Hydrolases"/>
    <property type="match status" value="1"/>
</dbReference>
<evidence type="ECO:0000313" key="4">
    <source>
        <dbReference type="EMBL" id="CAF0766648.1"/>
    </source>
</evidence>
<evidence type="ECO:0000313" key="9">
    <source>
        <dbReference type="Proteomes" id="UP000663868"/>
    </source>
</evidence>
<dbReference type="Proteomes" id="UP000663868">
    <property type="component" value="Unassembled WGS sequence"/>
</dbReference>
<reference evidence="7" key="1">
    <citation type="submission" date="2021-02" db="EMBL/GenBank/DDBJ databases">
        <authorList>
            <person name="Nowell W R."/>
        </authorList>
    </citation>
    <scope>NUCLEOTIDE SEQUENCE</scope>
</reference>
<feature type="domain" description="Thioesterase" evidence="3">
    <location>
        <begin position="24"/>
        <end position="247"/>
    </location>
</feature>
<comment type="similarity">
    <text evidence="1">Belongs to the thioesterase family.</text>
</comment>
<dbReference type="Gene3D" id="3.40.50.1820">
    <property type="entry name" value="alpha/beta hydrolase"/>
    <property type="match status" value="1"/>
</dbReference>
<name>A0A819DL98_9BILA</name>
<organism evidence="7 9">
    <name type="scientific">Adineta steineri</name>
    <dbReference type="NCBI Taxonomy" id="433720"/>
    <lineage>
        <taxon>Eukaryota</taxon>
        <taxon>Metazoa</taxon>
        <taxon>Spiralia</taxon>
        <taxon>Gnathifera</taxon>
        <taxon>Rotifera</taxon>
        <taxon>Eurotatoria</taxon>
        <taxon>Bdelloidea</taxon>
        <taxon>Adinetida</taxon>
        <taxon>Adinetidae</taxon>
        <taxon>Adineta</taxon>
    </lineage>
</organism>
<proteinExistence type="inferred from homology"/>
<dbReference type="PANTHER" id="PTHR11487:SF0">
    <property type="entry name" value="S-ACYL FATTY ACID SYNTHASE THIOESTERASE, MEDIUM CHAIN"/>
    <property type="match status" value="1"/>
</dbReference>
<dbReference type="InterPro" id="IPR012223">
    <property type="entry name" value="TEII"/>
</dbReference>
<dbReference type="EMBL" id="CAJNOE010000029">
    <property type="protein sequence ID" value="CAF0766648.1"/>
    <property type="molecule type" value="Genomic_DNA"/>
</dbReference>
<dbReference type="Proteomes" id="UP000663860">
    <property type="component" value="Unassembled WGS sequence"/>
</dbReference>
<dbReference type="Proteomes" id="UP000663891">
    <property type="component" value="Unassembled WGS sequence"/>
</dbReference>
<dbReference type="GO" id="GO:0008610">
    <property type="term" value="P:lipid biosynthetic process"/>
    <property type="evidence" value="ECO:0007669"/>
    <property type="project" value="TreeGrafter"/>
</dbReference>
<dbReference type="Proteomes" id="UP000663845">
    <property type="component" value="Unassembled WGS sequence"/>
</dbReference>
<evidence type="ECO:0000313" key="6">
    <source>
        <dbReference type="EMBL" id="CAF0825872.1"/>
    </source>
</evidence>
<dbReference type="InterPro" id="IPR029058">
    <property type="entry name" value="AB_hydrolase_fold"/>
</dbReference>
<dbReference type="Proteomes" id="UP000663844">
    <property type="component" value="Unassembled WGS sequence"/>
</dbReference>
<dbReference type="OrthoDB" id="541883at2759"/>
<dbReference type="Pfam" id="PF00975">
    <property type="entry name" value="Thioesterase"/>
    <property type="match status" value="1"/>
</dbReference>
<dbReference type="GO" id="GO:0016297">
    <property type="term" value="F:fatty acyl-[ACP] hydrolase activity"/>
    <property type="evidence" value="ECO:0007669"/>
    <property type="project" value="UniProtKB-EC"/>
</dbReference>
<dbReference type="EMBL" id="CAJNON010000031">
    <property type="protein sequence ID" value="CAF0825872.1"/>
    <property type="molecule type" value="Genomic_DNA"/>
</dbReference>
<gene>
    <name evidence="4" type="ORF">IZO911_LOCUS5033</name>
    <name evidence="5" type="ORF">JYZ213_LOCUS6062</name>
    <name evidence="7" type="ORF">KXQ929_LOCUS19209</name>
    <name evidence="8" type="ORF">OXD698_LOCUS22934</name>
    <name evidence="6" type="ORF">VCS650_LOCUS5329</name>
</gene>
<comment type="caution">
    <text evidence="7">The sequence shown here is derived from an EMBL/GenBank/DDBJ whole genome shotgun (WGS) entry which is preliminary data.</text>
</comment>
<dbReference type="EMBL" id="CAJNOG010000037">
    <property type="protein sequence ID" value="CAF0816360.1"/>
    <property type="molecule type" value="Genomic_DNA"/>
</dbReference>
<dbReference type="EMBL" id="CAJOBB010001292">
    <property type="protein sequence ID" value="CAF3836695.1"/>
    <property type="molecule type" value="Genomic_DNA"/>
</dbReference>
<dbReference type="EMBL" id="CAJOAZ010001996">
    <property type="protein sequence ID" value="CAF3881799.1"/>
    <property type="molecule type" value="Genomic_DNA"/>
</dbReference>
<evidence type="ECO:0000256" key="2">
    <source>
        <dbReference type="ARBA" id="ARBA00012480"/>
    </source>
</evidence>
<accession>A0A819DL98</accession>
<dbReference type="AlphaFoldDB" id="A0A819DL98"/>
<sequence>MASSSTKTHPWFEICHSRPSAKYQVFIFPAAGVPGSYYNDWDRNFPEYEFSVVIYPGRAKRSSEKYLTTIKEYLGQLHRELLPYITKPCIFIGHSVGTIISFAFARFIIETRSYQGDYIKLLIEMGRGAPHVTDVDKSFTDMTDAELVENLKQTSDPSTREIYDYQPFIDMIIPMLKADAKIGDVLIPSNPINTPIIVYGGEKDCLREEFLNRWIELTKSKDLFRVRMFPGHHNFQSECQTQVLQCLKEDFNNILNNTKT</sequence>